<feature type="compositionally biased region" description="Pro residues" evidence="10">
    <location>
        <begin position="88"/>
        <end position="98"/>
    </location>
</feature>
<dbReference type="GO" id="GO:0015031">
    <property type="term" value="P:protein transport"/>
    <property type="evidence" value="ECO:0007669"/>
    <property type="project" value="UniProtKB-KW"/>
</dbReference>
<dbReference type="GO" id="GO:0098797">
    <property type="term" value="C:plasma membrane protein complex"/>
    <property type="evidence" value="ECO:0007669"/>
    <property type="project" value="TreeGrafter"/>
</dbReference>
<dbReference type="EMBL" id="CP007035">
    <property type="protein sequence ID" value="AHF15619.1"/>
    <property type="molecule type" value="Genomic_DNA"/>
</dbReference>
<evidence type="ECO:0000256" key="1">
    <source>
        <dbReference type="ARBA" id="ARBA00004383"/>
    </source>
</evidence>
<dbReference type="PANTHER" id="PTHR33446">
    <property type="entry name" value="PROTEIN TONB-RELATED"/>
    <property type="match status" value="1"/>
</dbReference>
<comment type="subcellular location">
    <subcellularLocation>
        <location evidence="1">Cell inner membrane</location>
        <topology evidence="1">Single-pass membrane protein</topology>
        <orientation evidence="1">Periplasmic side</orientation>
    </subcellularLocation>
</comment>
<dbReference type="SUPFAM" id="SSF74653">
    <property type="entry name" value="TolA/TonB C-terminal domain"/>
    <property type="match status" value="1"/>
</dbReference>
<keyword evidence="9 11" id="KW-0472">Membrane</keyword>
<protein>
    <submittedName>
        <fullName evidence="13">Outer membrane transport energization protein TonB</fullName>
    </submittedName>
</protein>
<keyword evidence="4" id="KW-1003">Cell membrane</keyword>
<dbReference type="KEGG" id="nso:NIASO_11570"/>
<dbReference type="NCBIfam" id="TIGR01352">
    <property type="entry name" value="tonB_Cterm"/>
    <property type="match status" value="1"/>
</dbReference>
<dbReference type="STRING" id="929713.NIASO_11570"/>
<feature type="domain" description="TonB C-terminal" evidence="12">
    <location>
        <begin position="183"/>
        <end position="274"/>
    </location>
</feature>
<dbReference type="Proteomes" id="UP000003586">
    <property type="component" value="Chromosome"/>
</dbReference>
<keyword evidence="5" id="KW-0997">Cell inner membrane</keyword>
<feature type="transmembrane region" description="Helical" evidence="11">
    <location>
        <begin position="36"/>
        <end position="56"/>
    </location>
</feature>
<dbReference type="Gene3D" id="3.30.1150.10">
    <property type="match status" value="1"/>
</dbReference>
<evidence type="ECO:0000256" key="4">
    <source>
        <dbReference type="ARBA" id="ARBA00022475"/>
    </source>
</evidence>
<proteinExistence type="inferred from homology"/>
<dbReference type="PANTHER" id="PTHR33446:SF2">
    <property type="entry name" value="PROTEIN TONB"/>
    <property type="match status" value="1"/>
</dbReference>
<keyword evidence="3" id="KW-0813">Transport</keyword>
<accession>W0F2A1</accession>
<sequence>MEANKILSSDLLDIVFEGRNKDYGAYELRRTYNKRIVKALVITVVAALVIAGLVVLQSKMEANKPQKVKMEEVTIQKIEQPEEKKEPPPPPPPPPPKVEPPKIETKAFTPPKIVKDEEVKQPPPVQEELKDTKIGTINQAGVKDLGVVVPPAGVDGGKGIVEAKPVEKEPEIFTKVEQEARYNGDWSRFLSTNLRGDVPVENGASAGSYQVIVQFVVDVQGNVSDVKVIKDPGFGMGEEAMRAIKKSGKWVPAVQNGRQVKAYRKQPITFQVQE</sequence>
<organism evidence="13 14">
    <name type="scientific">Niabella soli DSM 19437</name>
    <dbReference type="NCBI Taxonomy" id="929713"/>
    <lineage>
        <taxon>Bacteria</taxon>
        <taxon>Pseudomonadati</taxon>
        <taxon>Bacteroidota</taxon>
        <taxon>Chitinophagia</taxon>
        <taxon>Chitinophagales</taxon>
        <taxon>Chitinophagaceae</taxon>
        <taxon>Niabella</taxon>
    </lineage>
</organism>
<dbReference type="eggNOG" id="COG0810">
    <property type="taxonomic scope" value="Bacteria"/>
</dbReference>
<evidence type="ECO:0000256" key="9">
    <source>
        <dbReference type="ARBA" id="ARBA00023136"/>
    </source>
</evidence>
<dbReference type="InterPro" id="IPR006260">
    <property type="entry name" value="TonB/TolA_C"/>
</dbReference>
<dbReference type="GO" id="GO:0055085">
    <property type="term" value="P:transmembrane transport"/>
    <property type="evidence" value="ECO:0007669"/>
    <property type="project" value="InterPro"/>
</dbReference>
<keyword evidence="14" id="KW-1185">Reference proteome</keyword>
<feature type="region of interest" description="Disordered" evidence="10">
    <location>
        <begin position="79"/>
        <end position="111"/>
    </location>
</feature>
<evidence type="ECO:0000259" key="12">
    <source>
        <dbReference type="PROSITE" id="PS52015"/>
    </source>
</evidence>
<evidence type="ECO:0000256" key="11">
    <source>
        <dbReference type="SAM" id="Phobius"/>
    </source>
</evidence>
<dbReference type="OrthoDB" id="1039448at2"/>
<keyword evidence="6 11" id="KW-0812">Transmembrane</keyword>
<dbReference type="InterPro" id="IPR037682">
    <property type="entry name" value="TonB_C"/>
</dbReference>
<evidence type="ECO:0000256" key="5">
    <source>
        <dbReference type="ARBA" id="ARBA00022519"/>
    </source>
</evidence>
<dbReference type="AlphaFoldDB" id="W0F2A1"/>
<dbReference type="RefSeq" id="WP_008585677.1">
    <property type="nucleotide sequence ID" value="NZ_CP007035.1"/>
</dbReference>
<keyword evidence="8 11" id="KW-1133">Transmembrane helix</keyword>
<comment type="similarity">
    <text evidence="2">Belongs to the TonB family.</text>
</comment>
<dbReference type="InterPro" id="IPR051045">
    <property type="entry name" value="TonB-dependent_transducer"/>
</dbReference>
<name>W0F2A1_9BACT</name>
<evidence type="ECO:0000256" key="3">
    <source>
        <dbReference type="ARBA" id="ARBA00022448"/>
    </source>
</evidence>
<dbReference type="GO" id="GO:0031992">
    <property type="term" value="F:energy transducer activity"/>
    <property type="evidence" value="ECO:0007669"/>
    <property type="project" value="TreeGrafter"/>
</dbReference>
<evidence type="ECO:0000256" key="8">
    <source>
        <dbReference type="ARBA" id="ARBA00022989"/>
    </source>
</evidence>
<dbReference type="PROSITE" id="PS52015">
    <property type="entry name" value="TONB_CTD"/>
    <property type="match status" value="1"/>
</dbReference>
<keyword evidence="7" id="KW-0653">Protein transport</keyword>
<dbReference type="Pfam" id="PF03544">
    <property type="entry name" value="TonB_C"/>
    <property type="match status" value="1"/>
</dbReference>
<evidence type="ECO:0000256" key="2">
    <source>
        <dbReference type="ARBA" id="ARBA00006555"/>
    </source>
</evidence>
<evidence type="ECO:0000256" key="10">
    <source>
        <dbReference type="SAM" id="MobiDB-lite"/>
    </source>
</evidence>
<dbReference type="HOGENOM" id="CLU_065795_0_0_10"/>
<gene>
    <name evidence="13" type="ORF">NIASO_11570</name>
</gene>
<evidence type="ECO:0000313" key="13">
    <source>
        <dbReference type="EMBL" id="AHF15619.1"/>
    </source>
</evidence>
<evidence type="ECO:0000256" key="7">
    <source>
        <dbReference type="ARBA" id="ARBA00022927"/>
    </source>
</evidence>
<reference evidence="13 14" key="1">
    <citation type="submission" date="2013-12" db="EMBL/GenBank/DDBJ databases">
        <authorList>
            <consortium name="DOE Joint Genome Institute"/>
            <person name="Eisen J."/>
            <person name="Huntemann M."/>
            <person name="Han J."/>
            <person name="Chen A."/>
            <person name="Kyrpides N."/>
            <person name="Mavromatis K."/>
            <person name="Markowitz V."/>
            <person name="Palaniappan K."/>
            <person name="Ivanova N."/>
            <person name="Schaumberg A."/>
            <person name="Pati A."/>
            <person name="Liolios K."/>
            <person name="Nordberg H.P."/>
            <person name="Cantor M.N."/>
            <person name="Hua S.X."/>
            <person name="Woyke T."/>
        </authorList>
    </citation>
    <scope>NUCLEOTIDE SEQUENCE [LARGE SCALE GENOMIC DNA]</scope>
    <source>
        <strain evidence="14">DSM 19437</strain>
    </source>
</reference>
<evidence type="ECO:0000256" key="6">
    <source>
        <dbReference type="ARBA" id="ARBA00022692"/>
    </source>
</evidence>
<evidence type="ECO:0000313" key="14">
    <source>
        <dbReference type="Proteomes" id="UP000003586"/>
    </source>
</evidence>